<dbReference type="AlphaFoldDB" id="A0AAN8H2J7"/>
<protein>
    <submittedName>
        <fullName evidence="2">Uncharacterized protein</fullName>
    </submittedName>
</protein>
<dbReference type="EMBL" id="JAULUE010002052">
    <property type="protein sequence ID" value="KAK5899647.1"/>
    <property type="molecule type" value="Genomic_DNA"/>
</dbReference>
<organism evidence="2 3">
    <name type="scientific">Champsocephalus esox</name>
    <name type="common">pike icefish</name>
    <dbReference type="NCBI Taxonomy" id="159716"/>
    <lineage>
        <taxon>Eukaryota</taxon>
        <taxon>Metazoa</taxon>
        <taxon>Chordata</taxon>
        <taxon>Craniata</taxon>
        <taxon>Vertebrata</taxon>
        <taxon>Euteleostomi</taxon>
        <taxon>Actinopterygii</taxon>
        <taxon>Neopterygii</taxon>
        <taxon>Teleostei</taxon>
        <taxon>Neoteleostei</taxon>
        <taxon>Acanthomorphata</taxon>
        <taxon>Eupercaria</taxon>
        <taxon>Perciformes</taxon>
        <taxon>Notothenioidei</taxon>
        <taxon>Channichthyidae</taxon>
        <taxon>Champsocephalus</taxon>
    </lineage>
</organism>
<evidence type="ECO:0000313" key="3">
    <source>
        <dbReference type="Proteomes" id="UP001335648"/>
    </source>
</evidence>
<feature type="region of interest" description="Disordered" evidence="1">
    <location>
        <begin position="60"/>
        <end position="88"/>
    </location>
</feature>
<evidence type="ECO:0000256" key="1">
    <source>
        <dbReference type="SAM" id="MobiDB-lite"/>
    </source>
</evidence>
<name>A0AAN8H2J7_9TELE</name>
<keyword evidence="3" id="KW-1185">Reference proteome</keyword>
<dbReference type="Proteomes" id="UP001335648">
    <property type="component" value="Unassembled WGS sequence"/>
</dbReference>
<reference evidence="2 3" key="1">
    <citation type="journal article" date="2023" name="Mol. Biol. Evol.">
        <title>Genomics of Secondarily Temperate Adaptation in the Only Non-Antarctic Icefish.</title>
        <authorList>
            <person name="Rivera-Colon A.G."/>
            <person name="Rayamajhi N."/>
            <person name="Minhas B.F."/>
            <person name="Madrigal G."/>
            <person name="Bilyk K.T."/>
            <person name="Yoon V."/>
            <person name="Hune M."/>
            <person name="Gregory S."/>
            <person name="Cheng C.H.C."/>
            <person name="Catchen J.M."/>
        </authorList>
    </citation>
    <scope>NUCLEOTIDE SEQUENCE [LARGE SCALE GENOMIC DNA]</scope>
    <source>
        <strain evidence="2">JC2023a</strain>
    </source>
</reference>
<sequence>MRVGVRRSVWRPSPWVASRAAAAGALAGLVTMTTENISRACAPALRVFLRVAACGSDGQMAEQADQQRTHPAVRLSPPHSSMGYRKHSCPPRSYVLRANPSRWNSC</sequence>
<evidence type="ECO:0000313" key="2">
    <source>
        <dbReference type="EMBL" id="KAK5899647.1"/>
    </source>
</evidence>
<gene>
    <name evidence="2" type="ORF">CesoFtcFv8_009106</name>
</gene>
<accession>A0AAN8H2J7</accession>
<proteinExistence type="predicted"/>
<comment type="caution">
    <text evidence="2">The sequence shown here is derived from an EMBL/GenBank/DDBJ whole genome shotgun (WGS) entry which is preliminary data.</text>
</comment>